<dbReference type="RefSeq" id="WP_091401043.1">
    <property type="nucleotide sequence ID" value="NZ_FNQY01000031.1"/>
</dbReference>
<dbReference type="AlphaFoldDB" id="A0A1H4CFZ4"/>
<protein>
    <submittedName>
        <fullName evidence="1">Uncharacterized protein</fullName>
    </submittedName>
</protein>
<gene>
    <name evidence="1" type="ORF">SAMN05192529_13137</name>
</gene>
<keyword evidence="2" id="KW-1185">Reference proteome</keyword>
<evidence type="ECO:0000313" key="1">
    <source>
        <dbReference type="EMBL" id="SEA59321.1"/>
    </source>
</evidence>
<organism evidence="1 2">
    <name type="scientific">Arachidicoccus rhizosphaerae</name>
    <dbReference type="NCBI Taxonomy" id="551991"/>
    <lineage>
        <taxon>Bacteria</taxon>
        <taxon>Pseudomonadati</taxon>
        <taxon>Bacteroidota</taxon>
        <taxon>Chitinophagia</taxon>
        <taxon>Chitinophagales</taxon>
        <taxon>Chitinophagaceae</taxon>
        <taxon>Arachidicoccus</taxon>
    </lineage>
</organism>
<dbReference type="EMBL" id="FNQY01000031">
    <property type="protein sequence ID" value="SEA59321.1"/>
    <property type="molecule type" value="Genomic_DNA"/>
</dbReference>
<reference evidence="1 2" key="1">
    <citation type="submission" date="2016-10" db="EMBL/GenBank/DDBJ databases">
        <authorList>
            <person name="de Groot N.N."/>
        </authorList>
    </citation>
    <scope>NUCLEOTIDE SEQUENCE [LARGE SCALE GENOMIC DNA]</scope>
    <source>
        <strain evidence="1 2">Vu-144</strain>
    </source>
</reference>
<name>A0A1H4CFZ4_9BACT</name>
<sequence length="91" mass="10866">MAEFMTEDDVNWIFEQAFSTRKLVTLGNKHFTAAEFKMHYLNGNRNIKQSDIKFTDPFELVRLGKEKLYDLMSRQLLFEQKIDGYMKGHIR</sequence>
<dbReference type="Proteomes" id="UP000199041">
    <property type="component" value="Unassembled WGS sequence"/>
</dbReference>
<accession>A0A1H4CFZ4</accession>
<proteinExistence type="predicted"/>
<evidence type="ECO:0000313" key="2">
    <source>
        <dbReference type="Proteomes" id="UP000199041"/>
    </source>
</evidence>